<dbReference type="EC" id="3.1.1.47" evidence="1 5"/>
<dbReference type="PANTHER" id="PTHR10272">
    <property type="entry name" value="PLATELET-ACTIVATING FACTOR ACETYLHYDROLASE"/>
    <property type="match status" value="1"/>
</dbReference>
<sequence length="396" mass="45654">MGWFSGLTKHLPLASGPYVPGMVDLMLNYGKESSLVRLYYPSEQNPEERVSNNRWKTWIPDDSYLYGISKVLMLYPFVLRCVCWWSEHIVIPAVYGAKIKINNNKLKCIVLSHGLGGNRFLYSNICCELASRGFLILALEHRDNSACNTFYYATRSDAEVDLRTHVEFKHVKLGREHHKTRNEQVKIRYSECAKVLDFLKQLHQGIIPHNVLDDTPLHKDLGYDFDLKDLGGNLDMNNLCLMGHSFGAATTLYTLSKITEFRFGILLDPWMFPVKSEHLEEKVQQPLLFINTQTFHIVANVEAMSKLLHASETRRIMYTIKHTTHESQTDSVLLIGYWLNWFMKKLNPLQALKINNALILTYLHKEISFPVNVGDCEALLRKEMGNFEEGLTKPWA</sequence>
<dbReference type="EMBL" id="JAACXV010014584">
    <property type="protein sequence ID" value="KAF7265808.1"/>
    <property type="molecule type" value="Genomic_DNA"/>
</dbReference>
<name>A0A834HQ83_RHYFE</name>
<feature type="active site" description="Charge relay system" evidence="6">
    <location>
        <position position="268"/>
    </location>
</feature>
<dbReference type="OrthoDB" id="2363873at2759"/>
<organism evidence="7 8">
    <name type="scientific">Rhynchophorus ferrugineus</name>
    <name type="common">Red palm weevil</name>
    <name type="synonym">Curculio ferrugineus</name>
    <dbReference type="NCBI Taxonomy" id="354439"/>
    <lineage>
        <taxon>Eukaryota</taxon>
        <taxon>Metazoa</taxon>
        <taxon>Ecdysozoa</taxon>
        <taxon>Arthropoda</taxon>
        <taxon>Hexapoda</taxon>
        <taxon>Insecta</taxon>
        <taxon>Pterygota</taxon>
        <taxon>Neoptera</taxon>
        <taxon>Endopterygota</taxon>
        <taxon>Coleoptera</taxon>
        <taxon>Polyphaga</taxon>
        <taxon>Cucujiformia</taxon>
        <taxon>Curculionidae</taxon>
        <taxon>Dryophthorinae</taxon>
        <taxon>Rhynchophorus</taxon>
    </lineage>
</organism>
<evidence type="ECO:0000256" key="5">
    <source>
        <dbReference type="PIRNR" id="PIRNR018169"/>
    </source>
</evidence>
<dbReference type="GO" id="GO:0016042">
    <property type="term" value="P:lipid catabolic process"/>
    <property type="evidence" value="ECO:0007669"/>
    <property type="project" value="UniProtKB-KW"/>
</dbReference>
<evidence type="ECO:0000256" key="3">
    <source>
        <dbReference type="ARBA" id="ARBA00022963"/>
    </source>
</evidence>
<dbReference type="AlphaFoldDB" id="A0A834HQ83"/>
<evidence type="ECO:0000256" key="1">
    <source>
        <dbReference type="ARBA" id="ARBA00013201"/>
    </source>
</evidence>
<dbReference type="SUPFAM" id="SSF53474">
    <property type="entry name" value="alpha/beta-Hydrolases"/>
    <property type="match status" value="1"/>
</dbReference>
<dbReference type="PANTHER" id="PTHR10272:SF0">
    <property type="entry name" value="PLATELET-ACTIVATING FACTOR ACETYLHYDROLASE"/>
    <property type="match status" value="1"/>
</dbReference>
<reference evidence="7" key="1">
    <citation type="submission" date="2020-08" db="EMBL/GenBank/DDBJ databases">
        <title>Genome sequencing and assembly of the red palm weevil Rhynchophorus ferrugineus.</title>
        <authorList>
            <person name="Dias G.B."/>
            <person name="Bergman C.M."/>
            <person name="Manee M."/>
        </authorList>
    </citation>
    <scope>NUCLEOTIDE SEQUENCE</scope>
    <source>
        <strain evidence="7">AA-2017</strain>
        <tissue evidence="7">Whole larva</tissue>
    </source>
</reference>
<evidence type="ECO:0000313" key="7">
    <source>
        <dbReference type="EMBL" id="KAF7265808.1"/>
    </source>
</evidence>
<evidence type="ECO:0000256" key="6">
    <source>
        <dbReference type="PIRSR" id="PIRSR018169-1"/>
    </source>
</evidence>
<evidence type="ECO:0000256" key="4">
    <source>
        <dbReference type="ARBA" id="ARBA00023098"/>
    </source>
</evidence>
<dbReference type="InterPro" id="IPR029058">
    <property type="entry name" value="AB_hydrolase_fold"/>
</dbReference>
<comment type="catalytic activity">
    <reaction evidence="5">
        <text>a 1-O-alkyl-2-acetyl-sn-glycero-3-phosphocholine + H2O = a 1-O-alkyl-sn-glycero-3-phosphocholine + acetate + H(+)</text>
        <dbReference type="Rhea" id="RHEA:17777"/>
        <dbReference type="ChEBI" id="CHEBI:15377"/>
        <dbReference type="ChEBI" id="CHEBI:15378"/>
        <dbReference type="ChEBI" id="CHEBI:30089"/>
        <dbReference type="ChEBI" id="CHEBI:30909"/>
        <dbReference type="ChEBI" id="CHEBI:36707"/>
        <dbReference type="EC" id="3.1.1.47"/>
    </reaction>
</comment>
<dbReference type="InterPro" id="IPR016715">
    <property type="entry name" value="PAF_acetylhydro_eukaryote"/>
</dbReference>
<evidence type="ECO:0000313" key="8">
    <source>
        <dbReference type="Proteomes" id="UP000625711"/>
    </source>
</evidence>
<dbReference type="PIRSF" id="PIRSF018169">
    <property type="entry name" value="PAF_acetylhydrolase"/>
    <property type="match status" value="1"/>
</dbReference>
<dbReference type="Gene3D" id="3.40.50.1820">
    <property type="entry name" value="alpha/beta hydrolase"/>
    <property type="match status" value="1"/>
</dbReference>
<keyword evidence="4 5" id="KW-0443">Lipid metabolism</keyword>
<proteinExistence type="predicted"/>
<keyword evidence="8" id="KW-1185">Reference proteome</keyword>
<keyword evidence="2 5" id="KW-0378">Hydrolase</keyword>
<evidence type="ECO:0000256" key="2">
    <source>
        <dbReference type="ARBA" id="ARBA00022801"/>
    </source>
</evidence>
<dbReference type="Pfam" id="PF03403">
    <property type="entry name" value="PAF-AH_p_II"/>
    <property type="match status" value="1"/>
</dbReference>
<feature type="active site" description="Nucleophile" evidence="6">
    <location>
        <position position="245"/>
    </location>
</feature>
<dbReference type="Proteomes" id="UP000625711">
    <property type="component" value="Unassembled WGS sequence"/>
</dbReference>
<feature type="active site" description="Charge relay system" evidence="6">
    <location>
        <position position="325"/>
    </location>
</feature>
<gene>
    <name evidence="7" type="ORF">GWI33_020883</name>
</gene>
<keyword evidence="3 5" id="KW-0442">Lipid degradation</keyword>
<protein>
    <recommendedName>
        <fullName evidence="1 5">1-alkyl-2-acetylglycerophosphocholine esterase</fullName>
        <ecNumber evidence="1 5">3.1.1.47</ecNumber>
    </recommendedName>
</protein>
<dbReference type="GO" id="GO:0003847">
    <property type="term" value="F:1-alkyl-2-acetylglycerophosphocholine esterase activity"/>
    <property type="evidence" value="ECO:0007669"/>
    <property type="project" value="UniProtKB-UniRule"/>
</dbReference>
<accession>A0A834HQ83</accession>
<comment type="caution">
    <text evidence="7">The sequence shown here is derived from an EMBL/GenBank/DDBJ whole genome shotgun (WGS) entry which is preliminary data.</text>
</comment>